<dbReference type="InterPro" id="IPR043129">
    <property type="entry name" value="ATPase_NBD"/>
</dbReference>
<evidence type="ECO:0000313" key="2">
    <source>
        <dbReference type="EMBL" id="GFZ82830.1"/>
    </source>
</evidence>
<dbReference type="InterPro" id="IPR002731">
    <property type="entry name" value="ATPase_BadF"/>
</dbReference>
<dbReference type="Proteomes" id="UP000615455">
    <property type="component" value="Unassembled WGS sequence"/>
</dbReference>
<dbReference type="Gene3D" id="3.30.420.40">
    <property type="match status" value="2"/>
</dbReference>
<evidence type="ECO:0000259" key="1">
    <source>
        <dbReference type="Pfam" id="PF01869"/>
    </source>
</evidence>
<dbReference type="EMBL" id="BMHE01000014">
    <property type="protein sequence ID" value="GFZ82830.1"/>
    <property type="molecule type" value="Genomic_DNA"/>
</dbReference>
<name>A0ABQ1EQP5_9BACL</name>
<accession>A0ABQ1EQP5</accession>
<protein>
    <submittedName>
        <fullName evidence="2">Kinase</fullName>
    </submittedName>
</protein>
<dbReference type="RefSeq" id="WP_189012754.1">
    <property type="nucleotide sequence ID" value="NZ_BMHE01000014.1"/>
</dbReference>
<comment type="caution">
    <text evidence="2">The sequence shown here is derived from an EMBL/GenBank/DDBJ whole genome shotgun (WGS) entry which is preliminary data.</text>
</comment>
<keyword evidence="3" id="KW-1185">Reference proteome</keyword>
<keyword evidence="2" id="KW-0418">Kinase</keyword>
<dbReference type="PANTHER" id="PTHR43190:SF3">
    <property type="entry name" value="N-ACETYL-D-GLUCOSAMINE KINASE"/>
    <property type="match status" value="1"/>
</dbReference>
<evidence type="ECO:0000313" key="3">
    <source>
        <dbReference type="Proteomes" id="UP000615455"/>
    </source>
</evidence>
<dbReference type="PANTHER" id="PTHR43190">
    <property type="entry name" value="N-ACETYL-D-GLUCOSAMINE KINASE"/>
    <property type="match status" value="1"/>
</dbReference>
<proteinExistence type="predicted"/>
<organism evidence="2 3">
    <name type="scientific">Paenibacillus marchantiophytorum</name>
    <dbReference type="NCBI Taxonomy" id="1619310"/>
    <lineage>
        <taxon>Bacteria</taxon>
        <taxon>Bacillati</taxon>
        <taxon>Bacillota</taxon>
        <taxon>Bacilli</taxon>
        <taxon>Bacillales</taxon>
        <taxon>Paenibacillaceae</taxon>
        <taxon>Paenibacillus</taxon>
    </lineage>
</organism>
<feature type="domain" description="ATPase BadF/BadG/BcrA/BcrD type" evidence="1">
    <location>
        <begin position="5"/>
        <end position="298"/>
    </location>
</feature>
<sequence length="327" mass="34729">MNYYLGVDGGGSKTNAVITDETGCIAGVGSGGCGNHQTSRHDAEKSIRTAIEEAMQQAGLDASDIANAMFGLAGADREVDFRILRPMIGSLGFATYDIVCDTVIGLRAGTRQPYGVVSICGTGTNCFGVNSRGDTLQIGGFGYTYGDFGGGTGLAIEVFRTVIRAWEGRGEPTQLTETVLSALDYPSVERLFHDFLDREISIPYDLTKLLQPAADEGDACAQRILRRQGIELGKAAAAVIERLGMGSDSFDLVLVGSVLTRGSGRHILPHIENQVFPFAAGCRLQTLTMEPVAGAVILAMERNGLQPEASVYDRLGKLLGIKELSVT</sequence>
<dbReference type="InterPro" id="IPR052519">
    <property type="entry name" value="Euk-type_GlcNAc_Kinase"/>
</dbReference>
<dbReference type="Pfam" id="PF01869">
    <property type="entry name" value="BcrAD_BadFG"/>
    <property type="match status" value="1"/>
</dbReference>
<dbReference type="SUPFAM" id="SSF53067">
    <property type="entry name" value="Actin-like ATPase domain"/>
    <property type="match status" value="2"/>
</dbReference>
<dbReference type="GO" id="GO:0016301">
    <property type="term" value="F:kinase activity"/>
    <property type="evidence" value="ECO:0007669"/>
    <property type="project" value="UniProtKB-KW"/>
</dbReference>
<reference evidence="3" key="1">
    <citation type="journal article" date="2019" name="Int. J. Syst. Evol. Microbiol.">
        <title>The Global Catalogue of Microorganisms (GCM) 10K type strain sequencing project: providing services to taxonomists for standard genome sequencing and annotation.</title>
        <authorList>
            <consortium name="The Broad Institute Genomics Platform"/>
            <consortium name="The Broad Institute Genome Sequencing Center for Infectious Disease"/>
            <person name="Wu L."/>
            <person name="Ma J."/>
        </authorList>
    </citation>
    <scope>NUCLEOTIDE SEQUENCE [LARGE SCALE GENOMIC DNA]</scope>
    <source>
        <strain evidence="3">CGMCC 1.15043</strain>
    </source>
</reference>
<gene>
    <name evidence="2" type="ORF">GCM10008018_30900</name>
</gene>
<keyword evidence="2" id="KW-0808">Transferase</keyword>
<dbReference type="CDD" id="cd24007">
    <property type="entry name" value="ASKHA_NBD_eukNAGK-like"/>
    <property type="match status" value="1"/>
</dbReference>